<comment type="caution">
    <text evidence="1">The sequence shown here is derived from an EMBL/GenBank/DDBJ whole genome shotgun (WGS) entry which is preliminary data.</text>
</comment>
<evidence type="ECO:0000313" key="2">
    <source>
        <dbReference type="Proteomes" id="UP000597762"/>
    </source>
</evidence>
<dbReference type="EMBL" id="CAHIKZ030004296">
    <property type="protein sequence ID" value="CAE1309393.1"/>
    <property type="molecule type" value="Genomic_DNA"/>
</dbReference>
<gene>
    <name evidence="1" type="ORF">SPHA_61138</name>
</gene>
<reference evidence="1" key="1">
    <citation type="submission" date="2021-01" db="EMBL/GenBank/DDBJ databases">
        <authorList>
            <person name="Li R."/>
            <person name="Bekaert M."/>
        </authorList>
    </citation>
    <scope>NUCLEOTIDE SEQUENCE</scope>
    <source>
        <strain evidence="1">Farmed</strain>
    </source>
</reference>
<proteinExistence type="predicted"/>
<dbReference type="Proteomes" id="UP000597762">
    <property type="component" value="Unassembled WGS sequence"/>
</dbReference>
<organism evidence="1 2">
    <name type="scientific">Acanthosepion pharaonis</name>
    <name type="common">Pharaoh cuttlefish</name>
    <name type="synonym">Sepia pharaonis</name>
    <dbReference type="NCBI Taxonomy" id="158019"/>
    <lineage>
        <taxon>Eukaryota</taxon>
        <taxon>Metazoa</taxon>
        <taxon>Spiralia</taxon>
        <taxon>Lophotrochozoa</taxon>
        <taxon>Mollusca</taxon>
        <taxon>Cephalopoda</taxon>
        <taxon>Coleoidea</taxon>
        <taxon>Decapodiformes</taxon>
        <taxon>Sepiida</taxon>
        <taxon>Sepiina</taxon>
        <taxon>Sepiidae</taxon>
        <taxon>Acanthosepion</taxon>
    </lineage>
</organism>
<name>A0A812DWF6_ACAPH</name>
<accession>A0A812DWF6</accession>
<evidence type="ECO:0000313" key="1">
    <source>
        <dbReference type="EMBL" id="CAE1309393.1"/>
    </source>
</evidence>
<keyword evidence="2" id="KW-1185">Reference proteome</keyword>
<sequence>MRWGLDFLFFLFQYYYYSLCNIFHVLCTFCSASLPPSRQCRGYLALSTSPPKQCICHLLNLPPSAVYLPLLPSPCSVCPFTPPECICLFSPPPYTAAFVSLPHFFCPPRLSNLTPTIGSPLPPQLFSLPHHTASCCLFSLHSPRHPFCYCLPSSLKSLILSPSFIAHVTLGSTVYKGSFYFFFMVC</sequence>
<protein>
    <submittedName>
        <fullName evidence="1">Uncharacterized protein</fullName>
    </submittedName>
</protein>
<dbReference type="AlphaFoldDB" id="A0A812DWF6"/>